<evidence type="ECO:0000256" key="1">
    <source>
        <dbReference type="ARBA" id="ARBA00004141"/>
    </source>
</evidence>
<evidence type="ECO:0000313" key="10">
    <source>
        <dbReference type="EMBL" id="KAF2072525.1"/>
    </source>
</evidence>
<keyword evidence="3 7" id="KW-0813">Transport</keyword>
<dbReference type="Pfam" id="PF00083">
    <property type="entry name" value="Sugar_tr"/>
    <property type="match status" value="1"/>
</dbReference>
<dbReference type="PRINTS" id="PR00171">
    <property type="entry name" value="SUGRTRNSPORT"/>
</dbReference>
<feature type="transmembrane region" description="Helical" evidence="8">
    <location>
        <begin position="171"/>
        <end position="194"/>
    </location>
</feature>
<accession>A0A8J4UYC9</accession>
<keyword evidence="4 8" id="KW-0812">Transmembrane</keyword>
<dbReference type="GO" id="GO:0016020">
    <property type="term" value="C:membrane"/>
    <property type="evidence" value="ECO:0007669"/>
    <property type="project" value="UniProtKB-SubCell"/>
</dbReference>
<keyword evidence="6 8" id="KW-0472">Membrane</keyword>
<evidence type="ECO:0000256" key="5">
    <source>
        <dbReference type="ARBA" id="ARBA00022989"/>
    </source>
</evidence>
<evidence type="ECO:0000256" key="4">
    <source>
        <dbReference type="ARBA" id="ARBA00022692"/>
    </source>
</evidence>
<feature type="transmembrane region" description="Helical" evidence="8">
    <location>
        <begin position="402"/>
        <end position="429"/>
    </location>
</feature>
<feature type="domain" description="Major facilitator superfamily (MFS) profile" evidence="9">
    <location>
        <begin position="47"/>
        <end position="457"/>
    </location>
</feature>
<feature type="transmembrane region" description="Helical" evidence="8">
    <location>
        <begin position="45"/>
        <end position="69"/>
    </location>
</feature>
<feature type="transmembrane region" description="Helical" evidence="8">
    <location>
        <begin position="435"/>
        <end position="453"/>
    </location>
</feature>
<evidence type="ECO:0000256" key="6">
    <source>
        <dbReference type="ARBA" id="ARBA00023136"/>
    </source>
</evidence>
<dbReference type="InterPro" id="IPR036259">
    <property type="entry name" value="MFS_trans_sf"/>
</dbReference>
<evidence type="ECO:0000256" key="8">
    <source>
        <dbReference type="SAM" id="Phobius"/>
    </source>
</evidence>
<dbReference type="EMBL" id="AJWJ01000272">
    <property type="protein sequence ID" value="KAF2072525.1"/>
    <property type="molecule type" value="Genomic_DNA"/>
</dbReference>
<keyword evidence="5 8" id="KW-1133">Transmembrane helix</keyword>
<feature type="transmembrane region" description="Helical" evidence="8">
    <location>
        <begin position="335"/>
        <end position="358"/>
    </location>
</feature>
<dbReference type="PANTHER" id="PTHR48020:SF12">
    <property type="entry name" value="PROTON MYO-INOSITOL COTRANSPORTER"/>
    <property type="match status" value="1"/>
</dbReference>
<dbReference type="CDD" id="cd17315">
    <property type="entry name" value="MFS_GLUT_like"/>
    <property type="match status" value="1"/>
</dbReference>
<dbReference type="NCBIfam" id="TIGR00879">
    <property type="entry name" value="SP"/>
    <property type="match status" value="1"/>
</dbReference>
<keyword evidence="11" id="KW-1185">Reference proteome</keyword>
<dbReference type="InterPro" id="IPR050814">
    <property type="entry name" value="Myo-inositol_Transporter"/>
</dbReference>
<dbReference type="AlphaFoldDB" id="A0A8J4UYC9"/>
<dbReference type="InterPro" id="IPR005828">
    <property type="entry name" value="MFS_sugar_transport-like"/>
</dbReference>
<evidence type="ECO:0000313" key="11">
    <source>
        <dbReference type="Proteomes" id="UP000695562"/>
    </source>
</evidence>
<organism evidence="10 11">
    <name type="scientific">Polysphondylium violaceum</name>
    <dbReference type="NCBI Taxonomy" id="133409"/>
    <lineage>
        <taxon>Eukaryota</taxon>
        <taxon>Amoebozoa</taxon>
        <taxon>Evosea</taxon>
        <taxon>Eumycetozoa</taxon>
        <taxon>Dictyostelia</taxon>
        <taxon>Dictyosteliales</taxon>
        <taxon>Dictyosteliaceae</taxon>
        <taxon>Polysphondylium</taxon>
    </lineage>
</organism>
<reference evidence="10" key="1">
    <citation type="submission" date="2020-01" db="EMBL/GenBank/DDBJ databases">
        <title>Development of genomics and gene disruption for Polysphondylium violaceum indicates a role for the polyketide synthase stlB in stalk morphogenesis.</title>
        <authorList>
            <person name="Narita B."/>
            <person name="Kawabe Y."/>
            <person name="Kin K."/>
            <person name="Saito T."/>
            <person name="Gibbs R."/>
            <person name="Kuspa A."/>
            <person name="Muzny D."/>
            <person name="Queller D."/>
            <person name="Richards S."/>
            <person name="Strassman J."/>
            <person name="Sucgang R."/>
            <person name="Worley K."/>
            <person name="Schaap P."/>
        </authorList>
    </citation>
    <scope>NUCLEOTIDE SEQUENCE</scope>
    <source>
        <strain evidence="10">QSvi11</strain>
    </source>
</reference>
<proteinExistence type="inferred from homology"/>
<evidence type="ECO:0000256" key="2">
    <source>
        <dbReference type="ARBA" id="ARBA00010992"/>
    </source>
</evidence>
<dbReference type="SUPFAM" id="SSF103473">
    <property type="entry name" value="MFS general substrate transporter"/>
    <property type="match status" value="1"/>
</dbReference>
<dbReference type="OrthoDB" id="4142200at2759"/>
<name>A0A8J4UYC9_9MYCE</name>
<protein>
    <recommendedName>
        <fullName evidence="9">Major facilitator superfamily (MFS) profile domain-containing protein</fullName>
    </recommendedName>
</protein>
<dbReference type="PROSITE" id="PS00216">
    <property type="entry name" value="SUGAR_TRANSPORT_1"/>
    <property type="match status" value="2"/>
</dbReference>
<dbReference type="GO" id="GO:0022857">
    <property type="term" value="F:transmembrane transporter activity"/>
    <property type="evidence" value="ECO:0007669"/>
    <property type="project" value="InterPro"/>
</dbReference>
<sequence length="522" mass="57443">MKHVDNPDNSIVFADVNSNYHMETSSDFSEIDDRPIMDRIGSSRALIITLSAMGGLIFGYNTGVIGPALDALNKIWHFNTVQQGLIACSTLLGATFGSVGGGFMADKIGRRPMVLLTGLCTIAGAISSAAIRNMAISAPLRIILGLGVGCSSTVCPLMVAEAVPIEKRGKFGSVFQLFVTIGLLLSNVMGVLLMKAPHNWQWLYAAGAAPGFALLPIWLLMKESPVFLERKRREKELEQQRIENGTAHEVVPKKSRYQILREPRNRKPMFLGVVLAVFSQLTGINAFMYFSSIIFEFAGFDGLYGPRTCASILQFWNVSWTVIAMFTVDKVGRRILLFSGSIVMTVSDLLLALFFVVFTGGKVQGWLCIVMLFTFVAAFAMSIGTLFWFVIGEIMDDDVKDISTPIIVALQWVFNLILTFVFLSAVRYIGKSTMFWIFGGIGVVCVFLLATFLPPEQIKKDGDLTAPLSPGTDLDPDTFQDVSPSIFSKDHFHDTMSSISENLRIDSPIPRKRKLPPSNLAQ</sequence>
<dbReference type="PROSITE" id="PS50850">
    <property type="entry name" value="MFS"/>
    <property type="match status" value="1"/>
</dbReference>
<dbReference type="InterPro" id="IPR005829">
    <property type="entry name" value="Sugar_transporter_CS"/>
</dbReference>
<feature type="transmembrane region" description="Helical" evidence="8">
    <location>
        <begin position="113"/>
        <end position="132"/>
    </location>
</feature>
<comment type="similarity">
    <text evidence="2 7">Belongs to the major facilitator superfamily. Sugar transporter (TC 2.A.1.1) family.</text>
</comment>
<feature type="transmembrane region" description="Helical" evidence="8">
    <location>
        <begin position="269"/>
        <end position="290"/>
    </location>
</feature>
<evidence type="ECO:0000256" key="7">
    <source>
        <dbReference type="RuleBase" id="RU003346"/>
    </source>
</evidence>
<feature type="transmembrane region" description="Helical" evidence="8">
    <location>
        <begin position="200"/>
        <end position="221"/>
    </location>
</feature>
<comment type="caution">
    <text evidence="10">The sequence shown here is derived from an EMBL/GenBank/DDBJ whole genome shotgun (WGS) entry which is preliminary data.</text>
</comment>
<dbReference type="PANTHER" id="PTHR48020">
    <property type="entry name" value="PROTON MYO-INOSITOL COTRANSPORTER"/>
    <property type="match status" value="1"/>
</dbReference>
<comment type="subcellular location">
    <subcellularLocation>
        <location evidence="1">Membrane</location>
        <topology evidence="1">Multi-pass membrane protein</topology>
    </subcellularLocation>
</comment>
<dbReference type="InterPro" id="IPR020846">
    <property type="entry name" value="MFS_dom"/>
</dbReference>
<feature type="transmembrane region" description="Helical" evidence="8">
    <location>
        <begin position="138"/>
        <end position="159"/>
    </location>
</feature>
<dbReference type="InterPro" id="IPR003663">
    <property type="entry name" value="Sugar/inositol_transpt"/>
</dbReference>
<evidence type="ECO:0000256" key="3">
    <source>
        <dbReference type="ARBA" id="ARBA00022448"/>
    </source>
</evidence>
<feature type="transmembrane region" description="Helical" evidence="8">
    <location>
        <begin position="364"/>
        <end position="390"/>
    </location>
</feature>
<gene>
    <name evidence="10" type="ORF">CYY_006168</name>
</gene>
<evidence type="ECO:0000259" key="9">
    <source>
        <dbReference type="PROSITE" id="PS50850"/>
    </source>
</evidence>
<dbReference type="Gene3D" id="1.20.1250.20">
    <property type="entry name" value="MFS general substrate transporter like domains"/>
    <property type="match status" value="2"/>
</dbReference>
<feature type="transmembrane region" description="Helical" evidence="8">
    <location>
        <begin position="81"/>
        <end position="101"/>
    </location>
</feature>
<dbReference type="Proteomes" id="UP000695562">
    <property type="component" value="Unassembled WGS sequence"/>
</dbReference>